<protein>
    <submittedName>
        <fullName evidence="1">Uncharacterized protein MANES_03G116500</fullName>
    </submittedName>
</protein>
<organism evidence="1">
    <name type="scientific">Rhizophora mucronata</name>
    <name type="common">Asiatic mangrove</name>
    <dbReference type="NCBI Taxonomy" id="61149"/>
    <lineage>
        <taxon>Eukaryota</taxon>
        <taxon>Viridiplantae</taxon>
        <taxon>Streptophyta</taxon>
        <taxon>Embryophyta</taxon>
        <taxon>Tracheophyta</taxon>
        <taxon>Spermatophyta</taxon>
        <taxon>Magnoliopsida</taxon>
        <taxon>eudicotyledons</taxon>
        <taxon>Gunneridae</taxon>
        <taxon>Pentapetalae</taxon>
        <taxon>rosids</taxon>
        <taxon>fabids</taxon>
        <taxon>Malpighiales</taxon>
        <taxon>Rhizophoraceae</taxon>
        <taxon>Rhizophora</taxon>
    </lineage>
</organism>
<evidence type="ECO:0000313" key="1">
    <source>
        <dbReference type="EMBL" id="MBX06734.1"/>
    </source>
</evidence>
<dbReference type="EMBL" id="GGEC01026250">
    <property type="protein sequence ID" value="MBX06734.1"/>
    <property type="molecule type" value="Transcribed_RNA"/>
</dbReference>
<sequence length="52" mass="5951">MLLPFILWLTEALGIGLEASCILLDNKLMKLFRTSYQPLVSLVWLLFLGQDL</sequence>
<proteinExistence type="predicted"/>
<name>A0A2P2KLY3_RHIMU</name>
<reference evidence="1" key="1">
    <citation type="submission" date="2018-02" db="EMBL/GenBank/DDBJ databases">
        <title>Rhizophora mucronata_Transcriptome.</title>
        <authorList>
            <person name="Meera S.P."/>
            <person name="Sreeshan A."/>
            <person name="Augustine A."/>
        </authorList>
    </citation>
    <scope>NUCLEOTIDE SEQUENCE</scope>
    <source>
        <tissue evidence="1">Leaf</tissue>
    </source>
</reference>
<accession>A0A2P2KLY3</accession>
<dbReference type="AlphaFoldDB" id="A0A2P2KLY3"/>